<sequence length="264" mass="30067">MRAKNGSVNKECHKSLQPDLKYRVQDSSRSPNELTHEPTLVVKKMGVAIVCVCVENKEQKRDWRKLILKGAWSWIEVLCVPMNTTNPNYKWLSRKPRSHTLSRGRVGGINLVLFNPGLNPSLSLGIVTPRLSGSQTRGQVPLAQQPMHRRIQEEGVQHEGTPYRNGVDPSKGTDHSRVEEMSRENNGSPDHHLMLRRSSIRLKRTHNPGTRFRQWLSFGYLVPEPSILRLELMKMVESLLCLQLFSPNMGRIGLEKWLGLGPET</sequence>
<accession>A0ABU6RBV9</accession>
<reference evidence="2 3" key="1">
    <citation type="journal article" date="2023" name="Plants (Basel)">
        <title>Bridging the Gap: Combining Genomics and Transcriptomics Approaches to Understand Stylosanthes scabra, an Orphan Legume from the Brazilian Caatinga.</title>
        <authorList>
            <person name="Ferreira-Neto J.R.C."/>
            <person name="da Silva M.D."/>
            <person name="Binneck E."/>
            <person name="de Melo N.F."/>
            <person name="da Silva R.H."/>
            <person name="de Melo A.L.T.M."/>
            <person name="Pandolfi V."/>
            <person name="Bustamante F.O."/>
            <person name="Brasileiro-Vidal A.C."/>
            <person name="Benko-Iseppon A.M."/>
        </authorList>
    </citation>
    <scope>NUCLEOTIDE SEQUENCE [LARGE SCALE GENOMIC DNA]</scope>
    <source>
        <tissue evidence="2">Leaves</tissue>
    </source>
</reference>
<comment type="caution">
    <text evidence="2">The sequence shown here is derived from an EMBL/GenBank/DDBJ whole genome shotgun (WGS) entry which is preliminary data.</text>
</comment>
<evidence type="ECO:0000256" key="1">
    <source>
        <dbReference type="SAM" id="MobiDB-lite"/>
    </source>
</evidence>
<evidence type="ECO:0000313" key="2">
    <source>
        <dbReference type="EMBL" id="MED6121410.1"/>
    </source>
</evidence>
<keyword evidence="3" id="KW-1185">Reference proteome</keyword>
<proteinExistence type="predicted"/>
<dbReference type="Proteomes" id="UP001341840">
    <property type="component" value="Unassembled WGS sequence"/>
</dbReference>
<protein>
    <submittedName>
        <fullName evidence="2">Uncharacterized protein</fullName>
    </submittedName>
</protein>
<evidence type="ECO:0000313" key="3">
    <source>
        <dbReference type="Proteomes" id="UP001341840"/>
    </source>
</evidence>
<organism evidence="2 3">
    <name type="scientific">Stylosanthes scabra</name>
    <dbReference type="NCBI Taxonomy" id="79078"/>
    <lineage>
        <taxon>Eukaryota</taxon>
        <taxon>Viridiplantae</taxon>
        <taxon>Streptophyta</taxon>
        <taxon>Embryophyta</taxon>
        <taxon>Tracheophyta</taxon>
        <taxon>Spermatophyta</taxon>
        <taxon>Magnoliopsida</taxon>
        <taxon>eudicotyledons</taxon>
        <taxon>Gunneridae</taxon>
        <taxon>Pentapetalae</taxon>
        <taxon>rosids</taxon>
        <taxon>fabids</taxon>
        <taxon>Fabales</taxon>
        <taxon>Fabaceae</taxon>
        <taxon>Papilionoideae</taxon>
        <taxon>50 kb inversion clade</taxon>
        <taxon>dalbergioids sensu lato</taxon>
        <taxon>Dalbergieae</taxon>
        <taxon>Pterocarpus clade</taxon>
        <taxon>Stylosanthes</taxon>
    </lineage>
</organism>
<feature type="region of interest" description="Disordered" evidence="1">
    <location>
        <begin position="157"/>
        <end position="191"/>
    </location>
</feature>
<gene>
    <name evidence="2" type="ORF">PIB30_029897</name>
</gene>
<feature type="compositionally biased region" description="Basic and acidic residues" evidence="1">
    <location>
        <begin position="171"/>
        <end position="191"/>
    </location>
</feature>
<name>A0ABU6RBV9_9FABA</name>
<dbReference type="EMBL" id="JASCZI010030331">
    <property type="protein sequence ID" value="MED6121410.1"/>
    <property type="molecule type" value="Genomic_DNA"/>
</dbReference>